<name>A0A7I4C2Z2_PHYPA</name>
<dbReference type="InterPro" id="IPR001929">
    <property type="entry name" value="Germin"/>
</dbReference>
<keyword evidence="9" id="KW-1015">Disulfide bond</keyword>
<proteinExistence type="inferred from homology"/>
<dbReference type="Gene3D" id="2.60.120.10">
    <property type="entry name" value="Jelly Rolls"/>
    <property type="match status" value="1"/>
</dbReference>
<evidence type="ECO:0000256" key="4">
    <source>
        <dbReference type="ARBA" id="ARBA00022525"/>
    </source>
</evidence>
<sequence>MMSPCYRLGLLIQSCTDIDMILTELQISFQFSQKFWVERRNIVENAMSRPLISNYDLLMTESERAPLPAAADPEPKEDFCIADRLSRVHVNGYVCKDRSKVSNEDFVPSSFSSAVTTLASASEFPGLNTQGLTTGRVDFEPSGINLPHWHPRASEILMLLQGELYVAFVDAQHNRLRYNTLQPGDICLVHFEMNTGKTTAMATITLNSQNPGRQEADDVLQRSFNLTKSEVKRLKRFFETHDVVRESESLKACVEMDHFSVFAE</sequence>
<feature type="binding site" evidence="7">
    <location>
        <position position="145"/>
    </location>
    <ligand>
        <name>oxalate</name>
        <dbReference type="ChEBI" id="CHEBI:30623"/>
    </ligand>
</feature>
<evidence type="ECO:0000256" key="1">
    <source>
        <dbReference type="ARBA" id="ARBA00004271"/>
    </source>
</evidence>
<evidence type="ECO:0000256" key="2">
    <source>
        <dbReference type="ARBA" id="ARBA00007456"/>
    </source>
</evidence>
<feature type="domain" description="Cupin type-1" evidence="11">
    <location>
        <begin position="99"/>
        <end position="232"/>
    </location>
</feature>
<reference evidence="12 13" key="2">
    <citation type="journal article" date="2018" name="Plant J.">
        <title>The Physcomitrella patens chromosome-scale assembly reveals moss genome structure and evolution.</title>
        <authorList>
            <person name="Lang D."/>
            <person name="Ullrich K.K."/>
            <person name="Murat F."/>
            <person name="Fuchs J."/>
            <person name="Jenkins J."/>
            <person name="Haas F.B."/>
            <person name="Piednoel M."/>
            <person name="Gundlach H."/>
            <person name="Van Bel M."/>
            <person name="Meyberg R."/>
            <person name="Vives C."/>
            <person name="Morata J."/>
            <person name="Symeonidi A."/>
            <person name="Hiss M."/>
            <person name="Muchero W."/>
            <person name="Kamisugi Y."/>
            <person name="Saleh O."/>
            <person name="Blanc G."/>
            <person name="Decker E.L."/>
            <person name="van Gessel N."/>
            <person name="Grimwood J."/>
            <person name="Hayes R.D."/>
            <person name="Graham S.W."/>
            <person name="Gunter L.E."/>
            <person name="McDaniel S.F."/>
            <person name="Hoernstein S.N.W."/>
            <person name="Larsson A."/>
            <person name="Li F.W."/>
            <person name="Perroud P.F."/>
            <person name="Phillips J."/>
            <person name="Ranjan P."/>
            <person name="Rokshar D.S."/>
            <person name="Rothfels C.J."/>
            <person name="Schneider L."/>
            <person name="Shu S."/>
            <person name="Stevenson D.W."/>
            <person name="Thummler F."/>
            <person name="Tillich M."/>
            <person name="Villarreal Aguilar J.C."/>
            <person name="Widiez T."/>
            <person name="Wong G.K."/>
            <person name="Wymore A."/>
            <person name="Zhang Y."/>
            <person name="Zimmer A.D."/>
            <person name="Quatrano R.S."/>
            <person name="Mayer K.F.X."/>
            <person name="Goodstein D."/>
            <person name="Casacuberta J.M."/>
            <person name="Vandepoele K."/>
            <person name="Reski R."/>
            <person name="Cuming A.C."/>
            <person name="Tuskan G.A."/>
            <person name="Maumus F."/>
            <person name="Salse J."/>
            <person name="Schmutz J."/>
            <person name="Rensing S.A."/>
        </authorList>
    </citation>
    <scope>NUCLEOTIDE SEQUENCE [LARGE SCALE GENOMIC DNA]</scope>
    <source>
        <strain evidence="12 13">cv. Gransden 2004</strain>
    </source>
</reference>
<comment type="similarity">
    <text evidence="2 10">Belongs to the germin family.</text>
</comment>
<feature type="binding site" evidence="8">
    <location>
        <position position="148"/>
    </location>
    <ligand>
        <name>Mn(2+)</name>
        <dbReference type="ChEBI" id="CHEBI:29035"/>
    </ligand>
</feature>
<evidence type="ECO:0000256" key="9">
    <source>
        <dbReference type="PIRSR" id="PIRSR601929-3"/>
    </source>
</evidence>
<dbReference type="InterPro" id="IPR014710">
    <property type="entry name" value="RmlC-like_jellyroll"/>
</dbReference>
<dbReference type="EMBL" id="ABEU02000020">
    <property type="status" value="NOT_ANNOTATED_CDS"/>
    <property type="molecule type" value="Genomic_DNA"/>
</dbReference>
<feature type="binding site" evidence="8">
    <location>
        <position position="155"/>
    </location>
    <ligand>
        <name>Mn(2+)</name>
        <dbReference type="ChEBI" id="CHEBI:29035"/>
    </ligand>
</feature>
<protein>
    <recommendedName>
        <fullName evidence="10">Germin-like protein</fullName>
    </recommendedName>
</protein>
<evidence type="ECO:0000256" key="5">
    <source>
        <dbReference type="ARBA" id="ARBA00022723"/>
    </source>
</evidence>
<dbReference type="PROSITE" id="PS00725">
    <property type="entry name" value="GERMIN"/>
    <property type="match status" value="1"/>
</dbReference>
<feature type="binding site" evidence="7">
    <location>
        <position position="150"/>
    </location>
    <ligand>
        <name>oxalate</name>
        <dbReference type="ChEBI" id="CHEBI:30623"/>
    </ligand>
</feature>
<feature type="binding site" evidence="8">
    <location>
        <position position="150"/>
    </location>
    <ligand>
        <name>Mn(2+)</name>
        <dbReference type="ChEBI" id="CHEBI:29035"/>
    </ligand>
</feature>
<keyword evidence="13" id="KW-1185">Reference proteome</keyword>
<dbReference type="SUPFAM" id="SSF51182">
    <property type="entry name" value="RmlC-like cupins"/>
    <property type="match status" value="1"/>
</dbReference>
<keyword evidence="5 7" id="KW-0479">Metal-binding</keyword>
<dbReference type="PRINTS" id="PR00325">
    <property type="entry name" value="GERMIN"/>
</dbReference>
<dbReference type="AlphaFoldDB" id="A0A7I4C2Z2"/>
<dbReference type="InterPro" id="IPR019780">
    <property type="entry name" value="Germin_Mn-BS"/>
</dbReference>
<evidence type="ECO:0000256" key="8">
    <source>
        <dbReference type="PIRSR" id="PIRSR601929-2"/>
    </source>
</evidence>
<evidence type="ECO:0000256" key="3">
    <source>
        <dbReference type="ARBA" id="ARBA00022523"/>
    </source>
</evidence>
<dbReference type="Pfam" id="PF00190">
    <property type="entry name" value="Cupin_1"/>
    <property type="match status" value="1"/>
</dbReference>
<evidence type="ECO:0000256" key="10">
    <source>
        <dbReference type="RuleBase" id="RU366015"/>
    </source>
</evidence>
<keyword evidence="6 7" id="KW-0464">Manganese</keyword>
<accession>A0A7I4C2Z2</accession>
<dbReference type="GO" id="GO:0048046">
    <property type="term" value="C:apoplast"/>
    <property type="evidence" value="ECO:0007669"/>
    <property type="project" value="UniProtKB-SubCell"/>
</dbReference>
<reference evidence="12" key="3">
    <citation type="submission" date="2020-12" db="UniProtKB">
        <authorList>
            <consortium name="EnsemblPlants"/>
        </authorList>
    </citation>
    <scope>IDENTIFICATION</scope>
</reference>
<keyword evidence="4 10" id="KW-0964">Secreted</keyword>
<evidence type="ECO:0000313" key="13">
    <source>
        <dbReference type="Proteomes" id="UP000006727"/>
    </source>
</evidence>
<evidence type="ECO:0000259" key="11">
    <source>
        <dbReference type="SMART" id="SM00835"/>
    </source>
</evidence>
<dbReference type="EnsemblPlants" id="Pp3c20_9400V3.2">
    <property type="protein sequence ID" value="Pp3c20_9400V3.2"/>
    <property type="gene ID" value="Pp3c20_9400"/>
</dbReference>
<comment type="subcellular location">
    <subcellularLocation>
        <location evidence="1 10">Secreted</location>
        <location evidence="1 10">Extracellular space</location>
        <location evidence="1 10">Apoplast</location>
    </subcellularLocation>
</comment>
<organism evidence="12 13">
    <name type="scientific">Physcomitrium patens</name>
    <name type="common">Spreading-leaved earth moss</name>
    <name type="synonym">Physcomitrella patens</name>
    <dbReference type="NCBI Taxonomy" id="3218"/>
    <lineage>
        <taxon>Eukaryota</taxon>
        <taxon>Viridiplantae</taxon>
        <taxon>Streptophyta</taxon>
        <taxon>Embryophyta</taxon>
        <taxon>Bryophyta</taxon>
        <taxon>Bryophytina</taxon>
        <taxon>Bryopsida</taxon>
        <taxon>Funariidae</taxon>
        <taxon>Funariales</taxon>
        <taxon>Funariaceae</taxon>
        <taxon>Physcomitrium</taxon>
    </lineage>
</organism>
<keyword evidence="3 10" id="KW-0052">Apoplast</keyword>
<feature type="disulfide bond" evidence="9">
    <location>
        <begin position="80"/>
        <end position="95"/>
    </location>
</feature>
<dbReference type="SMART" id="SM00835">
    <property type="entry name" value="Cupin_1"/>
    <property type="match status" value="1"/>
</dbReference>
<evidence type="ECO:0000256" key="6">
    <source>
        <dbReference type="ARBA" id="ARBA00023211"/>
    </source>
</evidence>
<dbReference type="InParanoid" id="A0A7I4C2Z2"/>
<dbReference type="InterPro" id="IPR006045">
    <property type="entry name" value="Cupin_1"/>
</dbReference>
<feature type="binding site" evidence="7">
    <location>
        <position position="155"/>
    </location>
    <ligand>
        <name>oxalate</name>
        <dbReference type="ChEBI" id="CHEBI:30623"/>
    </ligand>
</feature>
<evidence type="ECO:0000256" key="7">
    <source>
        <dbReference type="PIRSR" id="PIRSR601929-1"/>
    </source>
</evidence>
<dbReference type="Proteomes" id="UP000006727">
    <property type="component" value="Chromosome 20"/>
</dbReference>
<dbReference type="CDD" id="cd02241">
    <property type="entry name" value="cupin_OxOx"/>
    <property type="match status" value="1"/>
</dbReference>
<dbReference type="Gramene" id="Pp3c20_9400V3.2">
    <property type="protein sequence ID" value="Pp3c20_9400V3.2"/>
    <property type="gene ID" value="Pp3c20_9400"/>
</dbReference>
<reference evidence="12 13" key="1">
    <citation type="journal article" date="2008" name="Science">
        <title>The Physcomitrella genome reveals evolutionary insights into the conquest of land by plants.</title>
        <authorList>
            <person name="Rensing S."/>
            <person name="Lang D."/>
            <person name="Zimmer A."/>
            <person name="Terry A."/>
            <person name="Salamov A."/>
            <person name="Shapiro H."/>
            <person name="Nishiyama T."/>
            <person name="Perroud P.-F."/>
            <person name="Lindquist E."/>
            <person name="Kamisugi Y."/>
            <person name="Tanahashi T."/>
            <person name="Sakakibara K."/>
            <person name="Fujita T."/>
            <person name="Oishi K."/>
            <person name="Shin-I T."/>
            <person name="Kuroki Y."/>
            <person name="Toyoda A."/>
            <person name="Suzuki Y."/>
            <person name="Hashimoto A."/>
            <person name="Yamaguchi K."/>
            <person name="Sugano A."/>
            <person name="Kohara Y."/>
            <person name="Fujiyama A."/>
            <person name="Anterola A."/>
            <person name="Aoki S."/>
            <person name="Ashton N."/>
            <person name="Barbazuk W.B."/>
            <person name="Barker E."/>
            <person name="Bennetzen J."/>
            <person name="Bezanilla M."/>
            <person name="Blankenship R."/>
            <person name="Cho S.H."/>
            <person name="Dutcher S."/>
            <person name="Estelle M."/>
            <person name="Fawcett J.A."/>
            <person name="Gundlach H."/>
            <person name="Hanada K."/>
            <person name="Heyl A."/>
            <person name="Hicks K.A."/>
            <person name="Hugh J."/>
            <person name="Lohr M."/>
            <person name="Mayer K."/>
            <person name="Melkozernov A."/>
            <person name="Murata T."/>
            <person name="Nelson D."/>
            <person name="Pils B."/>
            <person name="Prigge M."/>
            <person name="Reiss B."/>
            <person name="Renner T."/>
            <person name="Rombauts S."/>
            <person name="Rushton P."/>
            <person name="Sanderfoot A."/>
            <person name="Schween G."/>
            <person name="Shiu S.-H."/>
            <person name="Stueber K."/>
            <person name="Theodoulou F.L."/>
            <person name="Tu H."/>
            <person name="Van de Peer Y."/>
            <person name="Verrier P.J."/>
            <person name="Waters E."/>
            <person name="Wood A."/>
            <person name="Yang L."/>
            <person name="Cove D."/>
            <person name="Cuming A."/>
            <person name="Hasebe M."/>
            <person name="Lucas S."/>
            <person name="Mishler D.B."/>
            <person name="Reski R."/>
            <person name="Grigoriev I."/>
            <person name="Quatrano R.S."/>
            <person name="Boore J.L."/>
        </authorList>
    </citation>
    <scope>NUCLEOTIDE SEQUENCE [LARGE SCALE GENOMIC DNA]</scope>
    <source>
        <strain evidence="12 13">cv. Gransden 2004</strain>
    </source>
</reference>
<dbReference type="GO" id="GO:0030145">
    <property type="term" value="F:manganese ion binding"/>
    <property type="evidence" value="ECO:0007669"/>
    <property type="project" value="UniProtKB-UniRule"/>
</dbReference>
<feature type="binding site" evidence="8">
    <location>
        <position position="190"/>
    </location>
    <ligand>
        <name>Mn(2+)</name>
        <dbReference type="ChEBI" id="CHEBI:29035"/>
    </ligand>
</feature>
<dbReference type="InterPro" id="IPR011051">
    <property type="entry name" value="RmlC_Cupin_sf"/>
</dbReference>
<dbReference type="PANTHER" id="PTHR31238">
    <property type="entry name" value="GERMIN-LIKE PROTEIN SUBFAMILY 3 MEMBER 3"/>
    <property type="match status" value="1"/>
</dbReference>
<evidence type="ECO:0000313" key="12">
    <source>
        <dbReference type="EnsemblPlants" id="Pp3c20_9400V3.2"/>
    </source>
</evidence>